<feature type="compositionally biased region" description="Polar residues" evidence="1">
    <location>
        <begin position="421"/>
        <end position="435"/>
    </location>
</feature>
<feature type="compositionally biased region" description="Low complexity" evidence="1">
    <location>
        <begin position="541"/>
        <end position="551"/>
    </location>
</feature>
<feature type="compositionally biased region" description="Basic and acidic residues" evidence="1">
    <location>
        <begin position="207"/>
        <end position="220"/>
    </location>
</feature>
<dbReference type="HOGENOM" id="CLU_024070_0_0_1"/>
<feature type="compositionally biased region" description="Basic residues" evidence="1">
    <location>
        <begin position="357"/>
        <end position="369"/>
    </location>
</feature>
<feature type="region of interest" description="Disordered" evidence="1">
    <location>
        <begin position="319"/>
        <end position="507"/>
    </location>
</feature>
<dbReference type="EMBL" id="DS995903">
    <property type="protein sequence ID" value="EEA21720.1"/>
    <property type="molecule type" value="Genomic_DNA"/>
</dbReference>
<evidence type="ECO:0000256" key="1">
    <source>
        <dbReference type="SAM" id="MobiDB-lite"/>
    </source>
</evidence>
<accession>B6QKU3</accession>
<name>B6QKU3_TALMQ</name>
<feature type="compositionally biased region" description="Basic and acidic residues" evidence="1">
    <location>
        <begin position="335"/>
        <end position="347"/>
    </location>
</feature>
<keyword evidence="3" id="KW-1185">Reference proteome</keyword>
<reference evidence="3" key="1">
    <citation type="journal article" date="2015" name="Genome Announc.">
        <title>Genome sequence of the AIDS-associated pathogen Penicillium marneffei (ATCC18224) and its near taxonomic relative Talaromyces stipitatus (ATCC10500).</title>
        <authorList>
            <person name="Nierman W.C."/>
            <person name="Fedorova-Abrams N.D."/>
            <person name="Andrianopoulos A."/>
        </authorList>
    </citation>
    <scope>NUCLEOTIDE SEQUENCE [LARGE SCALE GENOMIC DNA]</scope>
    <source>
        <strain evidence="3">ATCC 18224 / CBS 334.59 / QM 7333</strain>
    </source>
</reference>
<evidence type="ECO:0000313" key="3">
    <source>
        <dbReference type="Proteomes" id="UP000001294"/>
    </source>
</evidence>
<feature type="region of interest" description="Disordered" evidence="1">
    <location>
        <begin position="207"/>
        <end position="227"/>
    </location>
</feature>
<feature type="region of interest" description="Disordered" evidence="1">
    <location>
        <begin position="285"/>
        <end position="307"/>
    </location>
</feature>
<feature type="compositionally biased region" description="Polar residues" evidence="1">
    <location>
        <begin position="386"/>
        <end position="408"/>
    </location>
</feature>
<dbReference type="Proteomes" id="UP000001294">
    <property type="component" value="Unassembled WGS sequence"/>
</dbReference>
<dbReference type="AlphaFoldDB" id="B6QKU3"/>
<dbReference type="OrthoDB" id="5431013at2759"/>
<feature type="region of interest" description="Disordered" evidence="1">
    <location>
        <begin position="536"/>
        <end position="590"/>
    </location>
</feature>
<protein>
    <recommendedName>
        <fullName evidence="4">Fungal N-terminal domain-containing protein</fullName>
    </recommendedName>
</protein>
<feature type="compositionally biased region" description="Polar residues" evidence="1">
    <location>
        <begin position="459"/>
        <end position="493"/>
    </location>
</feature>
<evidence type="ECO:0008006" key="4">
    <source>
        <dbReference type="Google" id="ProtNLM"/>
    </source>
</evidence>
<proteinExistence type="predicted"/>
<organism evidence="2 3">
    <name type="scientific">Talaromyces marneffei (strain ATCC 18224 / CBS 334.59 / QM 7333)</name>
    <name type="common">Penicillium marneffei</name>
    <dbReference type="NCBI Taxonomy" id="441960"/>
    <lineage>
        <taxon>Eukaryota</taxon>
        <taxon>Fungi</taxon>
        <taxon>Dikarya</taxon>
        <taxon>Ascomycota</taxon>
        <taxon>Pezizomycotina</taxon>
        <taxon>Eurotiomycetes</taxon>
        <taxon>Eurotiomycetidae</taxon>
        <taxon>Eurotiales</taxon>
        <taxon>Trichocomaceae</taxon>
        <taxon>Talaromyces</taxon>
        <taxon>Talaromyces sect. Talaromyces</taxon>
    </lineage>
</organism>
<dbReference type="PhylomeDB" id="B6QKU3"/>
<evidence type="ECO:0000313" key="2">
    <source>
        <dbReference type="EMBL" id="EEA21720.1"/>
    </source>
</evidence>
<gene>
    <name evidence="2" type="ORF">PMAA_055150</name>
</gene>
<dbReference type="VEuPathDB" id="FungiDB:PMAA_055150"/>
<sequence>MPVTIPVMNETGVANSIITSVAGAGLRLALLLNAVACQVANLGVDIHSISKGISLFSTSLKQLVQSLQAEHSVHTRECLDTARQISDQARTVFEEVEDMLERVQKTEVEPERKDVPMQQRFKDCFKKQRVTYLLAQLEALKLSLMVMTQILHLGRLQEIKSVLNTLTDELIVQERADTQNMLIVRYWSTKKLDRLYELARQEAKEAQRPAVHFDSDEKKTTSPSNSPSLTKLPIIALGVESSLNSMEESPSDMLRLTQEVLDALLRRWIRVEAGQSVKLMPRAYVSSGSDDGLSDDDSLDRDSMPGGYYIEGVTTDWRKPHSQEARMQAAQLRKMYSDKQAHVHSDSDGSEDSVVRTGRRSAHKRKQDHKKAYPSSECDEIPEQGQMDNSPTTPINSRPYSYSTTNTVPGFDAETHWRHASGSTKPQPTIQTQTRPIPVPQPMPNNLSVNTGALPGRLATSQPGTRATPSSPSTRNGPYANGSFSSYYKTPTNGFPPTPSSYTQQQPYYYPPQQQQYRQYNNPRASNLARTLSDNTLHPSQQQQQQQQQQQYLTLPSQPHRRRSIRNNRASKGSSSGGGGTRSPSPYNRHKDLKRTAMRGILGASAIGGFMDALEAFSII</sequence>